<evidence type="ECO:0000313" key="10">
    <source>
        <dbReference type="Proteomes" id="UP000799428"/>
    </source>
</evidence>
<evidence type="ECO:0000256" key="2">
    <source>
        <dbReference type="ARBA" id="ARBA00022692"/>
    </source>
</evidence>
<organism evidence="9 10">
    <name type="scientific">Pleomassaria siparia CBS 279.74</name>
    <dbReference type="NCBI Taxonomy" id="1314801"/>
    <lineage>
        <taxon>Eukaryota</taxon>
        <taxon>Fungi</taxon>
        <taxon>Dikarya</taxon>
        <taxon>Ascomycota</taxon>
        <taxon>Pezizomycotina</taxon>
        <taxon>Dothideomycetes</taxon>
        <taxon>Pleosporomycetidae</taxon>
        <taxon>Pleosporales</taxon>
        <taxon>Pleomassariaceae</taxon>
        <taxon>Pleomassaria</taxon>
    </lineage>
</organism>
<evidence type="ECO:0000256" key="7">
    <source>
        <dbReference type="SAM" id="SignalP"/>
    </source>
</evidence>
<dbReference type="InterPro" id="IPR003609">
    <property type="entry name" value="Pan_app"/>
</dbReference>
<dbReference type="PANTHER" id="PTHR15549:SF6">
    <property type="entry name" value="MID2 DOMAIN-CONTAINING PROTEIN"/>
    <property type="match status" value="1"/>
</dbReference>
<keyword evidence="4 6" id="KW-0472">Membrane</keyword>
<proteinExistence type="predicted"/>
<dbReference type="Proteomes" id="UP000799428">
    <property type="component" value="Unassembled WGS sequence"/>
</dbReference>
<feature type="region of interest" description="Disordered" evidence="5">
    <location>
        <begin position="440"/>
        <end position="476"/>
    </location>
</feature>
<protein>
    <recommendedName>
        <fullName evidence="8">Apple domain-containing protein</fullName>
    </recommendedName>
</protein>
<name>A0A6G1JXU9_9PLEO</name>
<accession>A0A6G1JXU9</accession>
<keyword evidence="7" id="KW-0732">Signal</keyword>
<evidence type="ECO:0000256" key="1">
    <source>
        <dbReference type="ARBA" id="ARBA00004167"/>
    </source>
</evidence>
<sequence>MKMKTMIFMLWANAALATPLIPEIITPHNSLSRRAPSDTSCPSAYTSENGLRFKTYCNQNNAFNDALDPFVVATLDACLEHCSRYQGTDEGCFGVAWSISSGDCWIKNSTTSQKDMVNSAITHSALSNADDMKPLDTDCPTTDLAVESINGVAGMGYTVHCGKIVPLGMYDLCFQGYGNCLPGPFNNYYHATSLEGCLEHCLGEHPLCNAVSYNPGLEVGYPNCWLKTMAGNSFVAPPTNMGIMHTAAITRLDTISTTCPKNSRYTTTSTNKQFDIQCGKININSAIGSSNITSVHSQNLTSCLDTCGSNKKNCVGVVFDPSLSTGFNNCYLQNQTWPVEDKASVTYAALNGVSPSTSSATSSPSSKSKSKAWIAGPVVGSILVLAIIGAALLWWRRRKAKAASGAQGGMGQELSGNGVGTYNGYGGPQEAKTQYAGYAAVPNAPSELPSQENQVQELDAASKMPPHRNGPAELPS</sequence>
<keyword evidence="2 6" id="KW-0812">Transmembrane</keyword>
<evidence type="ECO:0000256" key="4">
    <source>
        <dbReference type="ARBA" id="ARBA00023136"/>
    </source>
</evidence>
<feature type="domain" description="Apple" evidence="8">
    <location>
        <begin position="295"/>
        <end position="333"/>
    </location>
</feature>
<feature type="chain" id="PRO_5026217481" description="Apple domain-containing protein" evidence="7">
    <location>
        <begin position="18"/>
        <end position="476"/>
    </location>
</feature>
<feature type="signal peptide" evidence="7">
    <location>
        <begin position="1"/>
        <end position="17"/>
    </location>
</feature>
<dbReference type="PANTHER" id="PTHR15549">
    <property type="entry name" value="PAIRED IMMUNOGLOBULIN-LIKE TYPE 2 RECEPTOR"/>
    <property type="match status" value="1"/>
</dbReference>
<dbReference type="InterPro" id="IPR051694">
    <property type="entry name" value="Immunoregulatory_rcpt-like"/>
</dbReference>
<evidence type="ECO:0000256" key="3">
    <source>
        <dbReference type="ARBA" id="ARBA00022989"/>
    </source>
</evidence>
<dbReference type="GO" id="GO:0071944">
    <property type="term" value="C:cell periphery"/>
    <property type="evidence" value="ECO:0007669"/>
    <property type="project" value="UniProtKB-ARBA"/>
</dbReference>
<feature type="transmembrane region" description="Helical" evidence="6">
    <location>
        <begin position="372"/>
        <end position="395"/>
    </location>
</feature>
<dbReference type="EMBL" id="MU005780">
    <property type="protein sequence ID" value="KAF2704997.1"/>
    <property type="molecule type" value="Genomic_DNA"/>
</dbReference>
<evidence type="ECO:0000256" key="5">
    <source>
        <dbReference type="SAM" id="MobiDB-lite"/>
    </source>
</evidence>
<dbReference type="GO" id="GO:0016020">
    <property type="term" value="C:membrane"/>
    <property type="evidence" value="ECO:0007669"/>
    <property type="project" value="UniProtKB-SubCell"/>
</dbReference>
<evidence type="ECO:0000259" key="8">
    <source>
        <dbReference type="Pfam" id="PF14295"/>
    </source>
</evidence>
<evidence type="ECO:0000256" key="6">
    <source>
        <dbReference type="SAM" id="Phobius"/>
    </source>
</evidence>
<dbReference type="CDD" id="cd12087">
    <property type="entry name" value="TM_EGFR-like"/>
    <property type="match status" value="1"/>
</dbReference>
<gene>
    <name evidence="9" type="ORF">K504DRAFT_460782</name>
</gene>
<feature type="domain" description="Apple" evidence="8">
    <location>
        <begin position="191"/>
        <end position="227"/>
    </location>
</feature>
<reference evidence="9" key="1">
    <citation type="journal article" date="2020" name="Stud. Mycol.">
        <title>101 Dothideomycetes genomes: a test case for predicting lifestyles and emergence of pathogens.</title>
        <authorList>
            <person name="Haridas S."/>
            <person name="Albert R."/>
            <person name="Binder M."/>
            <person name="Bloem J."/>
            <person name="Labutti K."/>
            <person name="Salamov A."/>
            <person name="Andreopoulos B."/>
            <person name="Baker S."/>
            <person name="Barry K."/>
            <person name="Bills G."/>
            <person name="Bluhm B."/>
            <person name="Cannon C."/>
            <person name="Castanera R."/>
            <person name="Culley D."/>
            <person name="Daum C."/>
            <person name="Ezra D."/>
            <person name="Gonzalez J."/>
            <person name="Henrissat B."/>
            <person name="Kuo A."/>
            <person name="Liang C."/>
            <person name="Lipzen A."/>
            <person name="Lutzoni F."/>
            <person name="Magnuson J."/>
            <person name="Mondo S."/>
            <person name="Nolan M."/>
            <person name="Ohm R."/>
            <person name="Pangilinan J."/>
            <person name="Park H.-J."/>
            <person name="Ramirez L."/>
            <person name="Alfaro M."/>
            <person name="Sun H."/>
            <person name="Tritt A."/>
            <person name="Yoshinaga Y."/>
            <person name="Zwiers L.-H."/>
            <person name="Turgeon B."/>
            <person name="Goodwin S."/>
            <person name="Spatafora J."/>
            <person name="Crous P."/>
            <person name="Grigoriev I."/>
        </authorList>
    </citation>
    <scope>NUCLEOTIDE SEQUENCE</scope>
    <source>
        <strain evidence="9">CBS 279.74</strain>
    </source>
</reference>
<keyword evidence="3 6" id="KW-1133">Transmembrane helix</keyword>
<dbReference type="AlphaFoldDB" id="A0A6G1JXU9"/>
<comment type="subcellular location">
    <subcellularLocation>
        <location evidence="1">Membrane</location>
        <topology evidence="1">Single-pass membrane protein</topology>
    </subcellularLocation>
</comment>
<dbReference type="OrthoDB" id="3943216at2759"/>
<evidence type="ECO:0000313" key="9">
    <source>
        <dbReference type="EMBL" id="KAF2704997.1"/>
    </source>
</evidence>
<keyword evidence="10" id="KW-1185">Reference proteome</keyword>
<dbReference type="Pfam" id="PF14295">
    <property type="entry name" value="PAN_4"/>
    <property type="match status" value="2"/>
</dbReference>